<dbReference type="Proteomes" id="UP000694392">
    <property type="component" value="Unplaced"/>
</dbReference>
<protein>
    <recommendedName>
        <fullName evidence="3">Immunoglobulin C2-set-like ligand-binding domain-containing protein</fullName>
    </recommendedName>
</protein>
<evidence type="ECO:0000313" key="4">
    <source>
        <dbReference type="Ensembl" id="ENSSPUP00000001815.1"/>
    </source>
</evidence>
<dbReference type="Gene3D" id="2.60.40.10">
    <property type="entry name" value="Immunoglobulins"/>
    <property type="match status" value="2"/>
</dbReference>
<dbReference type="AlphaFoldDB" id="A0A8D0L213"/>
<evidence type="ECO:0000256" key="1">
    <source>
        <dbReference type="ARBA" id="ARBA00023319"/>
    </source>
</evidence>
<proteinExistence type="predicted"/>
<dbReference type="SUPFAM" id="SSF49265">
    <property type="entry name" value="Fibronectin type III"/>
    <property type="match status" value="1"/>
</dbReference>
<evidence type="ECO:0000259" key="3">
    <source>
        <dbReference type="Pfam" id="PF06328"/>
    </source>
</evidence>
<dbReference type="GeneTree" id="ENSGT00940000158915"/>
<feature type="chain" id="PRO_5034312824" description="Immunoglobulin C2-set-like ligand-binding domain-containing protein" evidence="2">
    <location>
        <begin position="43"/>
        <end position="231"/>
    </location>
</feature>
<dbReference type="InterPro" id="IPR013783">
    <property type="entry name" value="Ig-like_fold"/>
</dbReference>
<dbReference type="Ensembl" id="ENSSPUT00000001913.1">
    <property type="protein sequence ID" value="ENSSPUP00000001815.1"/>
    <property type="gene ID" value="ENSSPUG00000001404.1"/>
</dbReference>
<feature type="signal peptide" evidence="2">
    <location>
        <begin position="1"/>
        <end position="42"/>
    </location>
</feature>
<organism evidence="4 5">
    <name type="scientific">Sphenodon punctatus</name>
    <name type="common">Tuatara</name>
    <name type="synonym">Hatteria punctata</name>
    <dbReference type="NCBI Taxonomy" id="8508"/>
    <lineage>
        <taxon>Eukaryota</taxon>
        <taxon>Metazoa</taxon>
        <taxon>Chordata</taxon>
        <taxon>Craniata</taxon>
        <taxon>Vertebrata</taxon>
        <taxon>Euteleostomi</taxon>
        <taxon>Lepidosauria</taxon>
        <taxon>Sphenodontia</taxon>
        <taxon>Sphenodontidae</taxon>
        <taxon>Sphenodon</taxon>
    </lineage>
</organism>
<keyword evidence="5" id="KW-1185">Reference proteome</keyword>
<dbReference type="InterPro" id="IPR036116">
    <property type="entry name" value="FN3_sf"/>
</dbReference>
<evidence type="ECO:0000313" key="5">
    <source>
        <dbReference type="Proteomes" id="UP000694392"/>
    </source>
</evidence>
<reference evidence="4" key="2">
    <citation type="submission" date="2025-09" db="UniProtKB">
        <authorList>
            <consortium name="Ensembl"/>
        </authorList>
    </citation>
    <scope>IDENTIFICATION</scope>
</reference>
<dbReference type="Pfam" id="PF06328">
    <property type="entry name" value="Lep_receptor_Ig"/>
    <property type="match status" value="1"/>
</dbReference>
<sequence>MISVRFPGDASVQDRTMAVCRNWGWLLGCSMLLLLLLEWAQACGKLTVDPPTVLFGENIRASCAIPSNHCRMLKDGEIEVLWKLSGELLPGAQQYQHSDGTTVSNLTINHFNRTTASLGCYVLWNGTPQLVGLQTINAGYLPSRPKNLTCMMEIPKYKLMCQWDFRQDSLLPTSITLWGSKNKKPCQLPYDVISCNASVNQHFCIFPRLSLQLYQVMSFWVSATNALGSAE</sequence>
<dbReference type="SUPFAM" id="SSF48726">
    <property type="entry name" value="Immunoglobulin"/>
    <property type="match status" value="1"/>
</dbReference>
<evidence type="ECO:0000256" key="2">
    <source>
        <dbReference type="SAM" id="SignalP"/>
    </source>
</evidence>
<feature type="domain" description="Immunoglobulin C2-set-like ligand-binding" evidence="3">
    <location>
        <begin position="42"/>
        <end position="130"/>
    </location>
</feature>
<accession>A0A8D0L213</accession>
<reference evidence="4" key="1">
    <citation type="submission" date="2025-08" db="UniProtKB">
        <authorList>
            <consortium name="Ensembl"/>
        </authorList>
    </citation>
    <scope>IDENTIFICATION</scope>
</reference>
<keyword evidence="2" id="KW-0732">Signal</keyword>
<dbReference type="InterPro" id="IPR010457">
    <property type="entry name" value="IgC2-like_lig-bd"/>
</dbReference>
<name>A0A8D0L213_SPHPU</name>
<keyword evidence="1" id="KW-0393">Immunoglobulin domain</keyword>
<dbReference type="InterPro" id="IPR036179">
    <property type="entry name" value="Ig-like_dom_sf"/>
</dbReference>